<evidence type="ECO:0000256" key="1">
    <source>
        <dbReference type="SAM" id="SignalP"/>
    </source>
</evidence>
<accession>A0A1W6ZWN5</accession>
<name>A0A1W6ZWN5_9HYPH</name>
<dbReference type="EMBL" id="CP021112">
    <property type="protein sequence ID" value="ARQ01541.1"/>
    <property type="molecule type" value="Genomic_DNA"/>
</dbReference>
<sequence>MEIKVMRKVLIALAVAVGIGAIGSAAVAAPASTPSTGTSLDVQGLFTPAQYYGGYGYRYRPRCYYVRRCSGYYPYQRCWRERICH</sequence>
<feature type="signal peptide" evidence="1">
    <location>
        <begin position="1"/>
        <end position="28"/>
    </location>
</feature>
<evidence type="ECO:0000313" key="3">
    <source>
        <dbReference type="Proteomes" id="UP000194137"/>
    </source>
</evidence>
<proteinExistence type="predicted"/>
<evidence type="ECO:0000313" key="2">
    <source>
        <dbReference type="EMBL" id="ARQ01541.1"/>
    </source>
</evidence>
<evidence type="ECO:0008006" key="4">
    <source>
        <dbReference type="Google" id="ProtNLM"/>
    </source>
</evidence>
<gene>
    <name evidence="2" type="ORF">CAK95_22340</name>
</gene>
<reference evidence="2 3" key="1">
    <citation type="submission" date="2017-05" db="EMBL/GenBank/DDBJ databases">
        <title>Full genome sequence of Pseudorhodoplanes sinuspersici.</title>
        <authorList>
            <person name="Dastgheib S.M.M."/>
            <person name="Shavandi M."/>
            <person name="Tirandaz H."/>
        </authorList>
    </citation>
    <scope>NUCLEOTIDE SEQUENCE [LARGE SCALE GENOMIC DNA]</scope>
    <source>
        <strain evidence="2 3">RIPI110</strain>
    </source>
</reference>
<keyword evidence="3" id="KW-1185">Reference proteome</keyword>
<dbReference type="KEGG" id="psin:CAK95_22340"/>
<organism evidence="2 3">
    <name type="scientific">Pseudorhodoplanes sinuspersici</name>
    <dbReference type="NCBI Taxonomy" id="1235591"/>
    <lineage>
        <taxon>Bacteria</taxon>
        <taxon>Pseudomonadati</taxon>
        <taxon>Pseudomonadota</taxon>
        <taxon>Alphaproteobacteria</taxon>
        <taxon>Hyphomicrobiales</taxon>
        <taxon>Pseudorhodoplanes</taxon>
    </lineage>
</organism>
<keyword evidence="1" id="KW-0732">Signal</keyword>
<protein>
    <recommendedName>
        <fullName evidence="4">Sulfur globule protein</fullName>
    </recommendedName>
</protein>
<dbReference type="AlphaFoldDB" id="A0A1W6ZWN5"/>
<dbReference type="Proteomes" id="UP000194137">
    <property type="component" value="Chromosome"/>
</dbReference>
<feature type="chain" id="PRO_5012890743" description="Sulfur globule protein" evidence="1">
    <location>
        <begin position="29"/>
        <end position="85"/>
    </location>
</feature>